<feature type="coiled-coil region" evidence="1">
    <location>
        <begin position="53"/>
        <end position="87"/>
    </location>
</feature>
<name>A0A8I2YU70_9AGAM</name>
<dbReference type="Proteomes" id="UP000683000">
    <property type="component" value="Unassembled WGS sequence"/>
</dbReference>
<dbReference type="AlphaFoldDB" id="A0A8I2YU70"/>
<reference evidence="3" key="1">
    <citation type="submission" date="2021-03" db="EMBL/GenBank/DDBJ databases">
        <title>Evolutionary innovations through gain and loss of genes in the ectomycorrhizal Boletales.</title>
        <authorList>
            <person name="Wu G."/>
            <person name="Miyauchi S."/>
            <person name="Morin E."/>
            <person name="Yang Z.-L."/>
            <person name="Xu J."/>
            <person name="Martin F.M."/>
        </authorList>
    </citation>
    <scope>NUCLEOTIDE SEQUENCE</scope>
    <source>
        <strain evidence="3">BR01</strain>
    </source>
</reference>
<keyword evidence="4" id="KW-1185">Reference proteome</keyword>
<dbReference type="Gene3D" id="1.20.1280.50">
    <property type="match status" value="1"/>
</dbReference>
<dbReference type="EMBL" id="JAGFBS010000007">
    <property type="protein sequence ID" value="KAG6378089.1"/>
    <property type="molecule type" value="Genomic_DNA"/>
</dbReference>
<organism evidence="3 4">
    <name type="scientific">Boletus reticuloceps</name>
    <dbReference type="NCBI Taxonomy" id="495285"/>
    <lineage>
        <taxon>Eukaryota</taxon>
        <taxon>Fungi</taxon>
        <taxon>Dikarya</taxon>
        <taxon>Basidiomycota</taxon>
        <taxon>Agaricomycotina</taxon>
        <taxon>Agaricomycetes</taxon>
        <taxon>Agaricomycetidae</taxon>
        <taxon>Boletales</taxon>
        <taxon>Boletineae</taxon>
        <taxon>Boletaceae</taxon>
        <taxon>Boletoideae</taxon>
        <taxon>Boletus</taxon>
    </lineage>
</organism>
<feature type="domain" description="F-box" evidence="2">
    <location>
        <begin position="95"/>
        <end position="152"/>
    </location>
</feature>
<comment type="caution">
    <text evidence="3">The sequence shown here is derived from an EMBL/GenBank/DDBJ whole genome shotgun (WGS) entry which is preliminary data.</text>
</comment>
<sequence>METPIRVLDGIDKLDMLLPLESCQTDVVDSMTPPHAAEYASAQYALARDCATLQLIEQDIEASRIRIARAHAEMRLLEHQRDAVQRRVSVHRARLSPLRAVPDQILQEIFQHCLPNTPYVVPNARSAPLVLTHVCRRWRTVVQASSELWSSIALRDLGVWNYELEVEMVKQWLDRSSTRPIRMSITCPPRTDFGLDGNVSRSDIFQLVIAHSAQLSDLQLNVNKTYLHYFLECARLPALRSTVLSLHTVHRNDEPLELNAPASISAPNLRCIAFKGDGTSISLIPRAVFPHITHLSLDCHMTLDLALLFQDFTHLQYLALTLSLSRDTGLRLQRPHHRLVVPSLRSLELHLDKDMLDFGDPDTLETLLDHLELPALHTLVIAAPPRPRGDARWENHAVWVDSPSVASVLARARRYGARARLVCWDLGSSGGVHAGVGIGADEGTGEDWA</sequence>
<proteinExistence type="predicted"/>
<evidence type="ECO:0000259" key="2">
    <source>
        <dbReference type="PROSITE" id="PS50181"/>
    </source>
</evidence>
<evidence type="ECO:0000313" key="4">
    <source>
        <dbReference type="Proteomes" id="UP000683000"/>
    </source>
</evidence>
<accession>A0A8I2YU70</accession>
<dbReference type="OrthoDB" id="2646305at2759"/>
<evidence type="ECO:0000256" key="1">
    <source>
        <dbReference type="SAM" id="Coils"/>
    </source>
</evidence>
<protein>
    <recommendedName>
        <fullName evidence="2">F-box domain-containing protein</fullName>
    </recommendedName>
</protein>
<evidence type="ECO:0000313" key="3">
    <source>
        <dbReference type="EMBL" id="KAG6378089.1"/>
    </source>
</evidence>
<dbReference type="PROSITE" id="PS50181">
    <property type="entry name" value="FBOX"/>
    <property type="match status" value="1"/>
</dbReference>
<dbReference type="InterPro" id="IPR001810">
    <property type="entry name" value="F-box_dom"/>
</dbReference>
<gene>
    <name evidence="3" type="ORF">JVT61DRAFT_13772</name>
</gene>
<keyword evidence="1" id="KW-0175">Coiled coil</keyword>